<dbReference type="NCBIfam" id="NF009488">
    <property type="entry name" value="PRK12850.1"/>
    <property type="match status" value="1"/>
</dbReference>
<dbReference type="SUPFAM" id="SSF48592">
    <property type="entry name" value="GroEL equatorial domain-like"/>
    <property type="match status" value="1"/>
</dbReference>
<keyword evidence="4" id="KW-0547">Nucleotide-binding</keyword>
<evidence type="ECO:0000313" key="5">
    <source>
        <dbReference type="EMBL" id="ARO91106.1"/>
    </source>
</evidence>
<dbReference type="FunFam" id="3.50.7.10:FF:000001">
    <property type="entry name" value="60 kDa chaperonin"/>
    <property type="match status" value="1"/>
</dbReference>
<reference evidence="5" key="1">
    <citation type="submission" date="2017-03" db="EMBL/GenBank/DDBJ databases">
        <title>The new red algal subphylum Proteorhodophytina comprises the largest and most divergent plastid genomes known.</title>
        <authorList>
            <person name="Munoz-Gomez S.A."/>
            <person name="Mejia-Franco F.G."/>
            <person name="Durnin K."/>
            <person name="Morgan C."/>
            <person name="Grisdale C.J."/>
            <person name="Archibald J.M."/>
            <person name="Slamovits C.H."/>
        </authorList>
    </citation>
    <scope>NUCLEOTIDE SEQUENCE</scope>
    <source>
        <strain evidence="5">UTEX LB2060</strain>
    </source>
</reference>
<dbReference type="GO" id="GO:0140662">
    <property type="term" value="F:ATP-dependent protein folding chaperone"/>
    <property type="evidence" value="ECO:0007669"/>
    <property type="project" value="InterPro"/>
</dbReference>
<organism evidence="5">
    <name type="scientific">Flintiella sanguinaria</name>
    <dbReference type="NCBI Taxonomy" id="101926"/>
    <lineage>
        <taxon>Eukaryota</taxon>
        <taxon>Rhodophyta</taxon>
        <taxon>Bangiophyceae</taxon>
        <taxon>Porphyridiales</taxon>
        <taxon>Porphyridiaceae</taxon>
        <taxon>Flintiella</taxon>
    </lineage>
</organism>
<dbReference type="InterPro" id="IPR027410">
    <property type="entry name" value="TCP-1-like_intermed_sf"/>
</dbReference>
<dbReference type="Gene3D" id="3.30.260.10">
    <property type="entry name" value="TCP-1-like chaperonin intermediate domain"/>
    <property type="match status" value="1"/>
</dbReference>
<keyword evidence="4" id="KW-0067">ATP-binding</keyword>
<dbReference type="GO" id="GO:0009507">
    <property type="term" value="C:chloroplast"/>
    <property type="evidence" value="ECO:0007669"/>
    <property type="project" value="UniProtKB-SubCell"/>
</dbReference>
<dbReference type="NCBIfam" id="NF009487">
    <property type="entry name" value="PRK12849.1"/>
    <property type="match status" value="1"/>
</dbReference>
<dbReference type="NCBIfam" id="TIGR02348">
    <property type="entry name" value="GroEL"/>
    <property type="match status" value="1"/>
</dbReference>
<evidence type="ECO:0000256" key="2">
    <source>
        <dbReference type="ARBA" id="ARBA00023186"/>
    </source>
</evidence>
<evidence type="ECO:0000256" key="4">
    <source>
        <dbReference type="RuleBase" id="RU003387"/>
    </source>
</evidence>
<comment type="function">
    <text evidence="4">Together with its co-chaperonin GroES, plays an essential role in assisting protein folding. The GroEL-GroES system forms a nano-cage that allows encapsulation of the non-native substrate proteins and provides a physical environment optimized to promote and accelerate protein folding.</text>
</comment>
<dbReference type="Gene3D" id="3.50.7.10">
    <property type="entry name" value="GroEL"/>
    <property type="match status" value="1"/>
</dbReference>
<dbReference type="InterPro" id="IPR027413">
    <property type="entry name" value="GROEL-like_equatorial_sf"/>
</dbReference>
<proteinExistence type="inferred from homology"/>
<evidence type="ECO:0000256" key="1">
    <source>
        <dbReference type="ARBA" id="ARBA00006607"/>
    </source>
</evidence>
<accession>A0A1X9PUC9</accession>
<dbReference type="Pfam" id="PF00118">
    <property type="entry name" value="Cpn60_TCP1"/>
    <property type="match status" value="1"/>
</dbReference>
<dbReference type="Gene3D" id="1.10.560.10">
    <property type="entry name" value="GroEL-like equatorial domain"/>
    <property type="match status" value="1"/>
</dbReference>
<gene>
    <name evidence="5" type="primary">groEL</name>
</gene>
<dbReference type="PANTHER" id="PTHR45633">
    <property type="entry name" value="60 KDA HEAT SHOCK PROTEIN, MITOCHONDRIAL"/>
    <property type="match status" value="1"/>
</dbReference>
<dbReference type="NCBIfam" id="NF000592">
    <property type="entry name" value="PRK00013.1"/>
    <property type="match status" value="1"/>
</dbReference>
<comment type="similarity">
    <text evidence="1 3">Belongs to the chaperonin (HSP60) family.</text>
</comment>
<sequence length="523" mass="57070">MYNIIYENNARKMLIEGMRILNDAVAVTIGPKGRNVVVSNQFEIPQIINDGITIAKEIQLKNKVYNTGVALIRQATSQTNEIAGDGTTTATILAYSIVKQGLINIESGSNPVMLRSGIEKSTKFVIDQIIQFAKPIQNLKSIFYIASISAGNNNELGKIVATAIEKVGRDGVINLEEGRSIKTELVISEGLTFNKGFISSYFLGNDYSSKIVQHNPYILLVDNKITSLEKEIVPILNKIKNTGSPLLIIAEDIDKEVISTLVINKMKNISNVVAVRAPGLGDQARFLLEDLAILTNANVITKSKGLGLDNIGINDLGIATKAFITKESTTIINDRNRENIKIRCDNLRKQIKVSDSIYEKQKLQERLAQLTSAVATIKVGAITETEMKDKKLRLEDSINATRAAILEGVVPGGGAALLHISIKLIDWAKNNLVGDELTGALILAKSLELPSKQIINNAGENGSLVIEKIKKMSFNMGYDSMNKRFSDMYEVGIIDPAKVTRSAIQNASSIANMILSTDCIVLN</sequence>
<dbReference type="InterPro" id="IPR002423">
    <property type="entry name" value="Cpn60/GroEL/TCP-1"/>
</dbReference>
<comment type="subunit">
    <text evidence="4">Forms a cylinder of 14 subunits composed of two heptameric rings stacked back-to-back. Interacts with the co-chaperonin GroES.</text>
</comment>
<dbReference type="InterPro" id="IPR001844">
    <property type="entry name" value="Cpn60/GroEL"/>
</dbReference>
<dbReference type="CDD" id="cd03344">
    <property type="entry name" value="GroEL"/>
    <property type="match status" value="1"/>
</dbReference>
<evidence type="ECO:0000256" key="3">
    <source>
        <dbReference type="RuleBase" id="RU000418"/>
    </source>
</evidence>
<dbReference type="SUPFAM" id="SSF54849">
    <property type="entry name" value="GroEL-intermediate domain like"/>
    <property type="match status" value="1"/>
</dbReference>
<keyword evidence="5" id="KW-0934">Plastid</keyword>
<dbReference type="SUPFAM" id="SSF52029">
    <property type="entry name" value="GroEL apical domain-like"/>
    <property type="match status" value="1"/>
</dbReference>
<dbReference type="GO" id="GO:0042026">
    <property type="term" value="P:protein refolding"/>
    <property type="evidence" value="ECO:0007669"/>
    <property type="project" value="InterPro"/>
</dbReference>
<comment type="subcellular location">
    <subcellularLocation>
        <location evidence="4">Plastid</location>
        <location evidence="4">Chloroplast</location>
    </subcellularLocation>
</comment>
<protein>
    <recommendedName>
        <fullName evidence="4">Chaperonin GroEL, chloroplastic</fullName>
    </recommendedName>
</protein>
<dbReference type="InterPro" id="IPR027409">
    <property type="entry name" value="GroEL-like_apical_dom_sf"/>
</dbReference>
<dbReference type="PRINTS" id="PR00298">
    <property type="entry name" value="CHAPERONIN60"/>
</dbReference>
<geneLocation type="chloroplast" evidence="5"/>
<dbReference type="EMBL" id="KY709211">
    <property type="protein sequence ID" value="ARO91106.1"/>
    <property type="molecule type" value="Genomic_DNA"/>
</dbReference>
<dbReference type="AlphaFoldDB" id="A0A1X9PUC9"/>
<dbReference type="GO" id="GO:0005524">
    <property type="term" value="F:ATP binding"/>
    <property type="evidence" value="ECO:0007669"/>
    <property type="project" value="UniProtKB-KW"/>
</dbReference>
<dbReference type="NCBIfam" id="NF009489">
    <property type="entry name" value="PRK12851.1"/>
    <property type="match status" value="1"/>
</dbReference>
<name>A0A1X9PUC9_9RHOD</name>
<keyword evidence="4 5" id="KW-0150">Chloroplast</keyword>
<keyword evidence="2 4" id="KW-0143">Chaperone</keyword>